<evidence type="ECO:0000259" key="2">
    <source>
        <dbReference type="Pfam" id="PF01757"/>
    </source>
</evidence>
<dbReference type="EMBL" id="PDOC01000001">
    <property type="protein sequence ID" value="PIL46976.1"/>
    <property type="molecule type" value="Genomic_DNA"/>
</dbReference>
<reference evidence="3 4" key="1">
    <citation type="submission" date="2017-10" db="EMBL/GenBank/DDBJ databases">
        <title>Massilia psychrophilum sp. nov., a novel purple-pigmented bacterium isolated from Tianshan glacier, Xinjiang Municipality, China.</title>
        <authorList>
            <person name="Wang H."/>
        </authorList>
    </citation>
    <scope>NUCLEOTIDE SEQUENCE [LARGE SCALE GENOMIC DNA]</scope>
    <source>
        <strain evidence="3 4">JCM 30074</strain>
    </source>
</reference>
<dbReference type="AlphaFoldDB" id="A0A2G8TLS2"/>
<sequence>MNKEFSIYLDLVRFLASVLVVVYHSNIRAVITEKLPFSNHGHAAVIVFFILSGYVISYIAATREKTPVAYWSSRLSRFYSLAIPAVLLCPLLDMAGEALAPKFYVDATTHSFAWLRVMTSLLYLNEIWTISIMSFSNVPYWSLCYEMWYYVLFAIITFTRGKARVLLFATTVVFLGPKILVLAPLWMLGVALHRWQALGRLPEWQNWLLFLASWPAYFVFHHFDLTEYGSQILRSLIGDKWHTTAAFSKFFITDYLLALIIAANFVGFRGVAHRFAAPLLLAERPIRWLAGYTFSLYILHQPLLQFFAALFNGDPSGILFYCEVMGATVLTIGVIGAFTEHKRHHLKAWIGKVLTSLMASRWWRQGVTPALAGKAEAGR</sequence>
<feature type="transmembrane region" description="Helical" evidence="1">
    <location>
        <begin position="12"/>
        <end position="31"/>
    </location>
</feature>
<feature type="domain" description="Acyltransferase 3" evidence="2">
    <location>
        <begin position="7"/>
        <end position="332"/>
    </location>
</feature>
<keyword evidence="1" id="KW-0472">Membrane</keyword>
<keyword evidence="4" id="KW-1185">Reference proteome</keyword>
<feature type="transmembrane region" description="Helical" evidence="1">
    <location>
        <begin position="81"/>
        <end position="100"/>
    </location>
</feature>
<proteinExistence type="predicted"/>
<feature type="transmembrane region" description="Helical" evidence="1">
    <location>
        <begin position="43"/>
        <end position="61"/>
    </location>
</feature>
<feature type="transmembrane region" description="Helical" evidence="1">
    <location>
        <begin position="288"/>
        <end position="311"/>
    </location>
</feature>
<dbReference type="PANTHER" id="PTHR23028">
    <property type="entry name" value="ACETYLTRANSFERASE"/>
    <property type="match status" value="1"/>
</dbReference>
<comment type="caution">
    <text evidence="3">The sequence shown here is derived from an EMBL/GenBank/DDBJ whole genome shotgun (WGS) entry which is preliminary data.</text>
</comment>
<feature type="transmembrane region" description="Helical" evidence="1">
    <location>
        <begin position="246"/>
        <end position="268"/>
    </location>
</feature>
<feature type="transmembrane region" description="Helical" evidence="1">
    <location>
        <begin position="112"/>
        <end position="132"/>
    </location>
</feature>
<accession>A0A2G8TLS2</accession>
<dbReference type="InterPro" id="IPR050879">
    <property type="entry name" value="Acyltransferase_3"/>
</dbReference>
<feature type="transmembrane region" description="Helical" evidence="1">
    <location>
        <begin position="138"/>
        <end position="158"/>
    </location>
</feature>
<dbReference type="Pfam" id="PF01757">
    <property type="entry name" value="Acyl_transf_3"/>
    <property type="match status" value="1"/>
</dbReference>
<evidence type="ECO:0000313" key="3">
    <source>
        <dbReference type="EMBL" id="PIL46976.1"/>
    </source>
</evidence>
<gene>
    <name evidence="3" type="ORF">CR105_02180</name>
</gene>
<organism evidence="3 4">
    <name type="scientific">Massilia eurypsychrophila</name>
    <dbReference type="NCBI Taxonomy" id="1485217"/>
    <lineage>
        <taxon>Bacteria</taxon>
        <taxon>Pseudomonadati</taxon>
        <taxon>Pseudomonadota</taxon>
        <taxon>Betaproteobacteria</taxon>
        <taxon>Burkholderiales</taxon>
        <taxon>Oxalobacteraceae</taxon>
        <taxon>Telluria group</taxon>
        <taxon>Massilia</taxon>
    </lineage>
</organism>
<dbReference type="RefSeq" id="WP_099786779.1">
    <property type="nucleotide sequence ID" value="NZ_JBHLYV010000100.1"/>
</dbReference>
<protein>
    <recommendedName>
        <fullName evidence="2">Acyltransferase 3 domain-containing protein</fullName>
    </recommendedName>
</protein>
<name>A0A2G8TLS2_9BURK</name>
<dbReference type="Proteomes" id="UP000230390">
    <property type="component" value="Unassembled WGS sequence"/>
</dbReference>
<feature type="transmembrane region" description="Helical" evidence="1">
    <location>
        <begin position="165"/>
        <end position="187"/>
    </location>
</feature>
<evidence type="ECO:0000256" key="1">
    <source>
        <dbReference type="SAM" id="Phobius"/>
    </source>
</evidence>
<evidence type="ECO:0000313" key="4">
    <source>
        <dbReference type="Proteomes" id="UP000230390"/>
    </source>
</evidence>
<feature type="transmembrane region" description="Helical" evidence="1">
    <location>
        <begin position="318"/>
        <end position="338"/>
    </location>
</feature>
<dbReference type="OrthoDB" id="9796461at2"/>
<dbReference type="GO" id="GO:0016747">
    <property type="term" value="F:acyltransferase activity, transferring groups other than amino-acyl groups"/>
    <property type="evidence" value="ECO:0007669"/>
    <property type="project" value="InterPro"/>
</dbReference>
<keyword evidence="1" id="KW-1133">Transmembrane helix</keyword>
<dbReference type="InterPro" id="IPR002656">
    <property type="entry name" value="Acyl_transf_3_dom"/>
</dbReference>
<keyword evidence="1" id="KW-0812">Transmembrane</keyword>